<dbReference type="Proteomes" id="UP001156102">
    <property type="component" value="Unassembled WGS sequence"/>
</dbReference>
<evidence type="ECO:0000256" key="6">
    <source>
        <dbReference type="ARBA" id="ARBA00023136"/>
    </source>
</evidence>
<dbReference type="GO" id="GO:0005886">
    <property type="term" value="C:plasma membrane"/>
    <property type="evidence" value="ECO:0007669"/>
    <property type="project" value="UniProtKB-SubCell"/>
</dbReference>
<organism evidence="9 10">
    <name type="scientific">Ectobacillus ponti</name>
    <dbReference type="NCBI Taxonomy" id="2961894"/>
    <lineage>
        <taxon>Bacteria</taxon>
        <taxon>Bacillati</taxon>
        <taxon>Bacillota</taxon>
        <taxon>Bacilli</taxon>
        <taxon>Bacillales</taxon>
        <taxon>Bacillaceae</taxon>
        <taxon>Ectobacillus</taxon>
    </lineage>
</organism>
<feature type="transmembrane region" description="Helical" evidence="7">
    <location>
        <begin position="161"/>
        <end position="183"/>
    </location>
</feature>
<evidence type="ECO:0000256" key="3">
    <source>
        <dbReference type="ARBA" id="ARBA00022475"/>
    </source>
</evidence>
<evidence type="ECO:0000259" key="8">
    <source>
        <dbReference type="Pfam" id="PF00892"/>
    </source>
</evidence>
<evidence type="ECO:0000313" key="10">
    <source>
        <dbReference type="Proteomes" id="UP001156102"/>
    </source>
</evidence>
<feature type="domain" description="EamA" evidence="8">
    <location>
        <begin position="14"/>
        <end position="153"/>
    </location>
</feature>
<sequence>MNSEGVVASYTKSKGVALVLTSASLWGISGTVAQYLFQQQGFTPEWLVVIRLLLSGVLLLGFARVKGKQSIWGVWRHKKDWPQLVLFGLAGMLTVQYTYFAAIKHGNAATATLLQYTAPVFIVCYLAARMRRLPVRLEVLAVLLSLIGTFLLVTNGSFRELSISAAAAAWGITSAVALAFYTLQPIQLLNRWESAVIVGWGMLIGGIAFSFIQPPWEMQGEWSPSAVLAVIFVILFGTLTAFYCYMESLKYLSAAETSLLACAEPLTSALLAVVWLHVPFTIANVFGALCIILTIILLSYVKK</sequence>
<evidence type="ECO:0000256" key="4">
    <source>
        <dbReference type="ARBA" id="ARBA00022692"/>
    </source>
</evidence>
<gene>
    <name evidence="9" type="ORF">NK662_12345</name>
</gene>
<feature type="transmembrane region" description="Helical" evidence="7">
    <location>
        <begin position="135"/>
        <end position="155"/>
    </location>
</feature>
<feature type="transmembrane region" description="Helical" evidence="7">
    <location>
        <begin position="282"/>
        <end position="301"/>
    </location>
</feature>
<evidence type="ECO:0000256" key="5">
    <source>
        <dbReference type="ARBA" id="ARBA00022989"/>
    </source>
</evidence>
<dbReference type="EMBL" id="JANCLT010000005">
    <property type="protein sequence ID" value="MCP8969330.1"/>
    <property type="molecule type" value="Genomic_DNA"/>
</dbReference>
<dbReference type="Pfam" id="PF00892">
    <property type="entry name" value="EamA"/>
    <property type="match status" value="2"/>
</dbReference>
<dbReference type="RefSeq" id="WP_254759238.1">
    <property type="nucleotide sequence ID" value="NZ_JANCLT010000005.1"/>
</dbReference>
<dbReference type="PANTHER" id="PTHR32322:SF18">
    <property type="entry name" value="S-ADENOSYLMETHIONINE_S-ADENOSYLHOMOCYSTEINE TRANSPORTER"/>
    <property type="match status" value="1"/>
</dbReference>
<keyword evidence="6 7" id="KW-0472">Membrane</keyword>
<keyword evidence="3" id="KW-1003">Cell membrane</keyword>
<keyword evidence="4 7" id="KW-0812">Transmembrane</keyword>
<feature type="transmembrane region" description="Helical" evidence="7">
    <location>
        <begin position="43"/>
        <end position="63"/>
    </location>
</feature>
<name>A0AA41XAG4_9BACI</name>
<feature type="transmembrane region" description="Helical" evidence="7">
    <location>
        <begin position="195"/>
        <end position="213"/>
    </location>
</feature>
<proteinExistence type="inferred from homology"/>
<reference evidence="9" key="1">
    <citation type="submission" date="2022-07" db="EMBL/GenBank/DDBJ databases">
        <authorList>
            <person name="Li W.-J."/>
            <person name="Deng Q.-Q."/>
        </authorList>
    </citation>
    <scope>NUCLEOTIDE SEQUENCE</scope>
    <source>
        <strain evidence="9">SYSU M60031</strain>
    </source>
</reference>
<protein>
    <submittedName>
        <fullName evidence="9">DMT family transporter</fullName>
    </submittedName>
</protein>
<dbReference type="InterPro" id="IPR050638">
    <property type="entry name" value="AA-Vitamin_Transporters"/>
</dbReference>
<keyword evidence="5 7" id="KW-1133">Transmembrane helix</keyword>
<dbReference type="PANTHER" id="PTHR32322">
    <property type="entry name" value="INNER MEMBRANE TRANSPORTER"/>
    <property type="match status" value="1"/>
</dbReference>
<accession>A0AA41XAG4</accession>
<comment type="similarity">
    <text evidence="2">Belongs to the EamA transporter family.</text>
</comment>
<keyword evidence="10" id="KW-1185">Reference proteome</keyword>
<evidence type="ECO:0000256" key="7">
    <source>
        <dbReference type="SAM" id="Phobius"/>
    </source>
</evidence>
<evidence type="ECO:0000256" key="1">
    <source>
        <dbReference type="ARBA" id="ARBA00004651"/>
    </source>
</evidence>
<dbReference type="AlphaFoldDB" id="A0AA41XAG4"/>
<comment type="subcellular location">
    <subcellularLocation>
        <location evidence="1">Cell membrane</location>
        <topology evidence="1">Multi-pass membrane protein</topology>
    </subcellularLocation>
</comment>
<dbReference type="SUPFAM" id="SSF103481">
    <property type="entry name" value="Multidrug resistance efflux transporter EmrE"/>
    <property type="match status" value="2"/>
</dbReference>
<evidence type="ECO:0000313" key="9">
    <source>
        <dbReference type="EMBL" id="MCP8969330.1"/>
    </source>
</evidence>
<feature type="transmembrane region" description="Helical" evidence="7">
    <location>
        <begin position="16"/>
        <end position="37"/>
    </location>
</feature>
<evidence type="ECO:0000256" key="2">
    <source>
        <dbReference type="ARBA" id="ARBA00007362"/>
    </source>
</evidence>
<feature type="transmembrane region" description="Helical" evidence="7">
    <location>
        <begin position="84"/>
        <end position="102"/>
    </location>
</feature>
<feature type="transmembrane region" description="Helical" evidence="7">
    <location>
        <begin position="108"/>
        <end position="128"/>
    </location>
</feature>
<comment type="caution">
    <text evidence="9">The sequence shown here is derived from an EMBL/GenBank/DDBJ whole genome shotgun (WGS) entry which is preliminary data.</text>
</comment>
<dbReference type="InterPro" id="IPR000620">
    <property type="entry name" value="EamA_dom"/>
</dbReference>
<dbReference type="InterPro" id="IPR037185">
    <property type="entry name" value="EmrE-like"/>
</dbReference>
<feature type="transmembrane region" description="Helical" evidence="7">
    <location>
        <begin position="225"/>
        <end position="245"/>
    </location>
</feature>
<feature type="transmembrane region" description="Helical" evidence="7">
    <location>
        <begin position="257"/>
        <end position="276"/>
    </location>
</feature>
<feature type="domain" description="EamA" evidence="8">
    <location>
        <begin position="168"/>
        <end position="299"/>
    </location>
</feature>